<dbReference type="Pfam" id="PF20448">
    <property type="entry name" value="DUF6705"/>
    <property type="match status" value="1"/>
</dbReference>
<evidence type="ECO:0000313" key="3">
    <source>
        <dbReference type="Proteomes" id="UP000321150"/>
    </source>
</evidence>
<dbReference type="Proteomes" id="UP000321150">
    <property type="component" value="Unassembled WGS sequence"/>
</dbReference>
<reference evidence="2 3" key="1">
    <citation type="submission" date="2019-07" db="EMBL/GenBank/DDBJ databases">
        <title>Whole genome shotgun sequence of Chryseobacterium lathyri NBRC 105250.</title>
        <authorList>
            <person name="Hosoyama A."/>
            <person name="Uohara A."/>
            <person name="Ohji S."/>
            <person name="Ichikawa N."/>
        </authorList>
    </citation>
    <scope>NUCLEOTIDE SEQUENCE [LARGE SCALE GENOMIC DNA]</scope>
    <source>
        <strain evidence="2 3">NBRC 105250</strain>
    </source>
</reference>
<dbReference type="InterPro" id="IPR046551">
    <property type="entry name" value="DUF6705"/>
</dbReference>
<comment type="caution">
    <text evidence="2">The sequence shown here is derived from an EMBL/GenBank/DDBJ whole genome shotgun (WGS) entry which is preliminary data.</text>
</comment>
<feature type="domain" description="DUF6705" evidence="1">
    <location>
        <begin position="1"/>
        <end position="99"/>
    </location>
</feature>
<dbReference type="RefSeq" id="WP_111958027.1">
    <property type="nucleotide sequence ID" value="NZ_BJYI01000010.1"/>
</dbReference>
<evidence type="ECO:0000259" key="1">
    <source>
        <dbReference type="Pfam" id="PF20448"/>
    </source>
</evidence>
<dbReference type="EMBL" id="BJYI01000010">
    <property type="protein sequence ID" value="GEN72820.1"/>
    <property type="molecule type" value="Genomic_DNA"/>
</dbReference>
<evidence type="ECO:0000313" key="2">
    <source>
        <dbReference type="EMBL" id="GEN72820.1"/>
    </source>
</evidence>
<protein>
    <recommendedName>
        <fullName evidence="1">DUF6705 domain-containing protein</fullName>
    </recommendedName>
</protein>
<accession>A0A511YC94</accession>
<sequence>MKNLGICLGILAVLSCKAQQYPLNTDYDAVPSNSYVKDLNNDYDPYIGTWKTSLGNKEVYLNITKQQNREIKLVSKTYFSDVLLIKYKVVINGQIVETTENDSLDKVKIISDGLDLDNSVIFTTLGGKCMVGWGTILLKSIDSTHLKWNYLPDSMVITNKNCSDYPAGGIKINLPYEPADIVFTKQ</sequence>
<gene>
    <name evidence="2" type="ORF">CLA01_28920</name>
</gene>
<proteinExistence type="predicted"/>
<name>A0A511YC94_9FLAO</name>
<organism evidence="2 3">
    <name type="scientific">Chryseobacterium lathyri</name>
    <dbReference type="NCBI Taxonomy" id="395933"/>
    <lineage>
        <taxon>Bacteria</taxon>
        <taxon>Pseudomonadati</taxon>
        <taxon>Bacteroidota</taxon>
        <taxon>Flavobacteriia</taxon>
        <taxon>Flavobacteriales</taxon>
        <taxon>Weeksellaceae</taxon>
        <taxon>Chryseobacterium group</taxon>
        <taxon>Chryseobacterium</taxon>
    </lineage>
</organism>
<dbReference type="PROSITE" id="PS51257">
    <property type="entry name" value="PROKAR_LIPOPROTEIN"/>
    <property type="match status" value="1"/>
</dbReference>
<dbReference type="AlphaFoldDB" id="A0A511YC94"/>
<dbReference type="OrthoDB" id="1251719at2"/>